<dbReference type="GO" id="GO:0003676">
    <property type="term" value="F:nucleic acid binding"/>
    <property type="evidence" value="ECO:0007669"/>
    <property type="project" value="InterPro"/>
</dbReference>
<keyword evidence="2 5" id="KW-0540">Nuclease</keyword>
<dbReference type="PANTHER" id="PTHR30008:SF0">
    <property type="entry name" value="EXODEOXYRIBONUCLEASE 7 LARGE SUBUNIT"/>
    <property type="match status" value="1"/>
</dbReference>
<evidence type="ECO:0000259" key="7">
    <source>
        <dbReference type="Pfam" id="PF02601"/>
    </source>
</evidence>
<sequence>MAIYSVNQINAYISELMSSDALLKRIIVRGEISNFKFHSSGHCYFTLKDETSAIKAVIFRRFAQKLRFRPENGMLVLACGNINVYERDGVYQLYVEQLVPEGAGALSLRYEQLKKQLAEEGLFAEENKKALPMRPKCVGIITSKTGAVVHDIFKVASNRDPSVRLLLFPVSVQGKDAAGQLVEALHYFNAHRNLCDVIIIGRGGGSMEDLWPFNEENVVRAVYASNIPVVSAVGHETDYTLTDFVSDVRAATPSHAAELCVPSREEWLRRLALLENHATDVVRENINIRREQLHKCMNSIVFKNTYYLFGAKYQQLDLFLTQLDNALQKKLDAKKNMLSILAGKISLLNPQAALQRGYSMVYKGKQVVKSTADLKRSDKLKIILTDGQVLVSVEDIAKDM</sequence>
<comment type="subunit">
    <text evidence="5">Heterooligomer composed of large and small subunits.</text>
</comment>
<dbReference type="EC" id="3.1.11.6" evidence="5"/>
<comment type="function">
    <text evidence="5">Bidirectionally degrades single-stranded DNA into large acid-insoluble oligonucleotides, which are then degraded further into small acid-soluble oligonucleotides.</text>
</comment>
<evidence type="ECO:0000256" key="4">
    <source>
        <dbReference type="ARBA" id="ARBA00022839"/>
    </source>
</evidence>
<dbReference type="PANTHER" id="PTHR30008">
    <property type="entry name" value="EXODEOXYRIBONUCLEASE 7 LARGE SUBUNIT"/>
    <property type="match status" value="1"/>
</dbReference>
<dbReference type="GO" id="GO:0005737">
    <property type="term" value="C:cytoplasm"/>
    <property type="evidence" value="ECO:0007669"/>
    <property type="project" value="UniProtKB-SubCell"/>
</dbReference>
<proteinExistence type="inferred from homology"/>
<feature type="domain" description="OB-fold nucleic acid binding" evidence="8">
    <location>
        <begin position="4"/>
        <end position="98"/>
    </location>
</feature>
<dbReference type="Pfam" id="PF02601">
    <property type="entry name" value="Exonuc_VII_L"/>
    <property type="match status" value="1"/>
</dbReference>
<evidence type="ECO:0000313" key="10">
    <source>
        <dbReference type="Proteomes" id="UP000295188"/>
    </source>
</evidence>
<keyword evidence="3 5" id="KW-0378">Hydrolase</keyword>
<name>A0A4R3K8R8_9FIRM</name>
<dbReference type="InterPro" id="IPR003753">
    <property type="entry name" value="Exonuc_VII_L"/>
</dbReference>
<comment type="catalytic activity">
    <reaction evidence="5 6">
        <text>Exonucleolytic cleavage in either 5'- to 3'- or 3'- to 5'-direction to yield nucleoside 5'-phosphates.</text>
        <dbReference type="EC" id="3.1.11.6"/>
    </reaction>
</comment>
<keyword evidence="4 5" id="KW-0269">Exonuclease</keyword>
<dbReference type="RefSeq" id="WP_132549002.1">
    <property type="nucleotide sequence ID" value="NZ_SMAA01000007.1"/>
</dbReference>
<dbReference type="GO" id="GO:0006308">
    <property type="term" value="P:DNA catabolic process"/>
    <property type="evidence" value="ECO:0007669"/>
    <property type="project" value="UniProtKB-UniRule"/>
</dbReference>
<dbReference type="GO" id="GO:0009318">
    <property type="term" value="C:exodeoxyribonuclease VII complex"/>
    <property type="evidence" value="ECO:0007669"/>
    <property type="project" value="UniProtKB-UniRule"/>
</dbReference>
<evidence type="ECO:0000256" key="6">
    <source>
        <dbReference type="RuleBase" id="RU004355"/>
    </source>
</evidence>
<evidence type="ECO:0000256" key="2">
    <source>
        <dbReference type="ARBA" id="ARBA00022722"/>
    </source>
</evidence>
<dbReference type="AlphaFoldDB" id="A0A4R3K8R8"/>
<evidence type="ECO:0000256" key="5">
    <source>
        <dbReference type="HAMAP-Rule" id="MF_00378"/>
    </source>
</evidence>
<comment type="similarity">
    <text evidence="5 6">Belongs to the XseA family.</text>
</comment>
<dbReference type="InterPro" id="IPR020579">
    <property type="entry name" value="Exonuc_VII_lsu_C"/>
</dbReference>
<dbReference type="EMBL" id="SMAA01000007">
    <property type="protein sequence ID" value="TCS79285.1"/>
    <property type="molecule type" value="Genomic_DNA"/>
</dbReference>
<dbReference type="OrthoDB" id="9802795at2"/>
<dbReference type="Proteomes" id="UP000295188">
    <property type="component" value="Unassembled WGS sequence"/>
</dbReference>
<protein>
    <recommendedName>
        <fullName evidence="5">Exodeoxyribonuclease 7 large subunit</fullName>
        <ecNumber evidence="5">3.1.11.6</ecNumber>
    </recommendedName>
    <alternativeName>
        <fullName evidence="5">Exodeoxyribonuclease VII large subunit</fullName>
        <shortName evidence="5">Exonuclease VII large subunit</shortName>
    </alternativeName>
</protein>
<evidence type="ECO:0000259" key="8">
    <source>
        <dbReference type="Pfam" id="PF13742"/>
    </source>
</evidence>
<reference evidence="9 10" key="1">
    <citation type="submission" date="2019-03" db="EMBL/GenBank/DDBJ databases">
        <title>Genomic Encyclopedia of Type Strains, Phase IV (KMG-IV): sequencing the most valuable type-strain genomes for metagenomic binning, comparative biology and taxonomic classification.</title>
        <authorList>
            <person name="Goeker M."/>
        </authorList>
    </citation>
    <scope>NUCLEOTIDE SEQUENCE [LARGE SCALE GENOMIC DNA]</scope>
    <source>
        <strain evidence="9 10">DSM 20467</strain>
    </source>
</reference>
<comment type="subcellular location">
    <subcellularLocation>
        <location evidence="5 6">Cytoplasm</location>
    </subcellularLocation>
</comment>
<dbReference type="CDD" id="cd04489">
    <property type="entry name" value="ExoVII_LU_OBF"/>
    <property type="match status" value="1"/>
</dbReference>
<dbReference type="HAMAP" id="MF_00378">
    <property type="entry name" value="Exonuc_7_L"/>
    <property type="match status" value="1"/>
</dbReference>
<evidence type="ECO:0000313" key="9">
    <source>
        <dbReference type="EMBL" id="TCS79285.1"/>
    </source>
</evidence>
<organism evidence="9 10">
    <name type="scientific">Pectinatus cerevisiiphilus</name>
    <dbReference type="NCBI Taxonomy" id="86956"/>
    <lineage>
        <taxon>Bacteria</taxon>
        <taxon>Bacillati</taxon>
        <taxon>Bacillota</taxon>
        <taxon>Negativicutes</taxon>
        <taxon>Selenomonadales</taxon>
        <taxon>Selenomonadaceae</taxon>
        <taxon>Pectinatus</taxon>
    </lineage>
</organism>
<feature type="domain" description="Exonuclease VII large subunit C-terminal" evidence="7">
    <location>
        <begin position="122"/>
        <end position="342"/>
    </location>
</feature>
<comment type="caution">
    <text evidence="9">The sequence shown here is derived from an EMBL/GenBank/DDBJ whole genome shotgun (WGS) entry which is preliminary data.</text>
</comment>
<gene>
    <name evidence="5" type="primary">xseA</name>
    <name evidence="9" type="ORF">EDC37_10751</name>
</gene>
<keyword evidence="1 5" id="KW-0963">Cytoplasm</keyword>
<evidence type="ECO:0000256" key="3">
    <source>
        <dbReference type="ARBA" id="ARBA00022801"/>
    </source>
</evidence>
<dbReference type="Pfam" id="PF13742">
    <property type="entry name" value="tRNA_anti_2"/>
    <property type="match status" value="1"/>
</dbReference>
<dbReference type="NCBIfam" id="TIGR00237">
    <property type="entry name" value="xseA"/>
    <property type="match status" value="1"/>
</dbReference>
<accession>A0A4R3K8R8</accession>
<dbReference type="GO" id="GO:0008855">
    <property type="term" value="F:exodeoxyribonuclease VII activity"/>
    <property type="evidence" value="ECO:0007669"/>
    <property type="project" value="UniProtKB-UniRule"/>
</dbReference>
<dbReference type="InterPro" id="IPR025824">
    <property type="entry name" value="OB-fold_nuc-bd_dom"/>
</dbReference>
<evidence type="ECO:0000256" key="1">
    <source>
        <dbReference type="ARBA" id="ARBA00022490"/>
    </source>
</evidence>
<keyword evidence="10" id="KW-1185">Reference proteome</keyword>